<name>A7IXU6_PBCVN</name>
<dbReference type="KEGG" id="vg:5659533"/>
<organismHost>
    <name type="scientific">Chlorella</name>
    <dbReference type="NCBI Taxonomy" id="3071"/>
</organismHost>
<dbReference type="OrthoDB" id="11158at10239"/>
<evidence type="ECO:0000313" key="2">
    <source>
        <dbReference type="Proteomes" id="UP000202419"/>
    </source>
</evidence>
<dbReference type="Proteomes" id="UP000202419">
    <property type="component" value="Segment"/>
</dbReference>
<organism evidence="1 2">
    <name type="scientific">Paramecium bursaria Chlorella virus NY2A</name>
    <name type="common">PBCV-NY2A</name>
    <dbReference type="NCBI Taxonomy" id="46021"/>
    <lineage>
        <taxon>Viruses</taxon>
        <taxon>Varidnaviria</taxon>
        <taxon>Bamfordvirae</taxon>
        <taxon>Nucleocytoviricota</taxon>
        <taxon>Megaviricetes</taxon>
        <taxon>Algavirales</taxon>
        <taxon>Phycodnaviridae</taxon>
        <taxon>Chlorovirus</taxon>
        <taxon>Chlorovirus americanus</taxon>
    </lineage>
</organism>
<gene>
    <name evidence="1" type="primary">B771L</name>
    <name evidence="1" type="ORF">NY2A_B771L</name>
</gene>
<protein>
    <submittedName>
        <fullName evidence="1">Uncharacterized protein B771L</fullName>
    </submittedName>
</protein>
<evidence type="ECO:0000313" key="1">
    <source>
        <dbReference type="EMBL" id="ABT15170.1"/>
    </source>
</evidence>
<dbReference type="RefSeq" id="YP_001497967.1">
    <property type="nucleotide sequence ID" value="NC_009898.1"/>
</dbReference>
<dbReference type="GeneID" id="5659533"/>
<proteinExistence type="predicted"/>
<dbReference type="EMBL" id="DQ491002">
    <property type="protein sequence ID" value="ABT15170.1"/>
    <property type="molecule type" value="Genomic_DNA"/>
</dbReference>
<keyword evidence="2" id="KW-1185">Reference proteome</keyword>
<accession>A7IXU6</accession>
<reference evidence="1 2" key="1">
    <citation type="journal article" date="2007" name="Virology">
        <title>Sequence and annotation of the 369-kb NY-2A and the 345-kb AR158 viruses that infect Chlorella NC64A.</title>
        <authorList>
            <person name="Fitzgerald L.A."/>
            <person name="Graves M.V."/>
            <person name="Li X."/>
            <person name="Feldblyum T."/>
            <person name="Nierman W.C."/>
            <person name="Van Etten J.L."/>
        </authorList>
    </citation>
    <scope>NUCLEOTIDE SEQUENCE [LARGE SCALE GENOMIC DNA]</scope>
    <source>
        <strain evidence="1 2">NY-2A</strain>
    </source>
</reference>
<sequence length="168" mass="19007">MSNTAFISQAVGRAALMTSHLPTASPRVYHLVNNLSHKANTRMLYLGKDLSYALYGNTECTVHWIDEEDTKYNLDSVVPRPDVYPYNFICANENMLRTSLLHTIKDKLSKNVIIAVMNTRNSDTKKIVDRSINNVDGLKIDYRLEINDINNSQGWGDGVLVYGLKNKL</sequence>